<proteinExistence type="inferred from homology"/>
<keyword evidence="2" id="KW-0560">Oxidoreductase</keyword>
<evidence type="ECO:0000313" key="3">
    <source>
        <dbReference type="EMBL" id="GAA4479666.1"/>
    </source>
</evidence>
<evidence type="ECO:0000256" key="1">
    <source>
        <dbReference type="ARBA" id="ARBA00006484"/>
    </source>
</evidence>
<dbReference type="PANTHER" id="PTHR24321">
    <property type="entry name" value="DEHYDROGENASES, SHORT CHAIN"/>
    <property type="match status" value="1"/>
</dbReference>
<keyword evidence="4" id="KW-1185">Reference proteome</keyword>
<dbReference type="NCBIfam" id="NF005559">
    <property type="entry name" value="PRK07231.1"/>
    <property type="match status" value="1"/>
</dbReference>
<dbReference type="Gene3D" id="3.40.50.720">
    <property type="entry name" value="NAD(P)-binding Rossmann-like Domain"/>
    <property type="match status" value="1"/>
</dbReference>
<dbReference type="PRINTS" id="PR00080">
    <property type="entry name" value="SDRFAMILY"/>
</dbReference>
<evidence type="ECO:0000256" key="2">
    <source>
        <dbReference type="ARBA" id="ARBA00023002"/>
    </source>
</evidence>
<dbReference type="Pfam" id="PF13561">
    <property type="entry name" value="adh_short_C2"/>
    <property type="match status" value="1"/>
</dbReference>
<dbReference type="EMBL" id="BAABFB010000041">
    <property type="protein sequence ID" value="GAA4479666.1"/>
    <property type="molecule type" value="Genomic_DNA"/>
</dbReference>
<dbReference type="PANTHER" id="PTHR24321:SF8">
    <property type="entry name" value="ESTRADIOL 17-BETA-DEHYDROGENASE 8-RELATED"/>
    <property type="match status" value="1"/>
</dbReference>
<dbReference type="InterPro" id="IPR036291">
    <property type="entry name" value="NAD(P)-bd_dom_sf"/>
</dbReference>
<dbReference type="Proteomes" id="UP001501183">
    <property type="component" value="Unassembled WGS sequence"/>
</dbReference>
<comment type="similarity">
    <text evidence="1">Belongs to the short-chain dehydrogenases/reductases (SDR) family.</text>
</comment>
<reference evidence="4" key="1">
    <citation type="journal article" date="2019" name="Int. J. Syst. Evol. Microbiol.">
        <title>The Global Catalogue of Microorganisms (GCM) 10K type strain sequencing project: providing services to taxonomists for standard genome sequencing and annotation.</title>
        <authorList>
            <consortium name="The Broad Institute Genomics Platform"/>
            <consortium name="The Broad Institute Genome Sequencing Center for Infectious Disease"/>
            <person name="Wu L."/>
            <person name="Ma J."/>
        </authorList>
    </citation>
    <scope>NUCLEOTIDE SEQUENCE [LARGE SCALE GENOMIC DNA]</scope>
    <source>
        <strain evidence="4">JCM 32206</strain>
    </source>
</reference>
<comment type="caution">
    <text evidence="3">The sequence shown here is derived from an EMBL/GenBank/DDBJ whole genome shotgun (WGS) entry which is preliminary data.</text>
</comment>
<name>A0ABP8P0W4_9NOCA</name>
<sequence length="255" mass="26257">MNPTYYFSDQVAFVTGAGSGMGLATARAFAESGSAVALADVDDDALSTAATELRDAGRQVLTVHCDVSDETQVAAAVASTVETFGRLDFAYNNAGIQSPIIDAADEPAETFDRVTGINMRGVWACMKHELAHMRTQGSGAIVNCSSLGGLVGLPGRAAYHASKHGVIGLTRSAALEYAPRGIRINAICPGTIETPMVTEMFASGDLDPAQAAADQPIGRLGTAEEMAAAVLWLCSPGASFVVGVALPVDGGYTAR</sequence>
<dbReference type="SUPFAM" id="SSF51735">
    <property type="entry name" value="NAD(P)-binding Rossmann-fold domains"/>
    <property type="match status" value="1"/>
</dbReference>
<dbReference type="InterPro" id="IPR002347">
    <property type="entry name" value="SDR_fam"/>
</dbReference>
<dbReference type="PRINTS" id="PR00081">
    <property type="entry name" value="GDHRDH"/>
</dbReference>
<gene>
    <name evidence="3" type="ORF">GCM10023094_25160</name>
</gene>
<evidence type="ECO:0000313" key="4">
    <source>
        <dbReference type="Proteomes" id="UP001501183"/>
    </source>
</evidence>
<protein>
    <submittedName>
        <fullName evidence="3">SDR family oxidoreductase</fullName>
    </submittedName>
</protein>
<dbReference type="CDD" id="cd05233">
    <property type="entry name" value="SDR_c"/>
    <property type="match status" value="1"/>
</dbReference>
<accession>A0ABP8P0W4</accession>
<organism evidence="3 4">
    <name type="scientific">Rhodococcus olei</name>
    <dbReference type="NCBI Taxonomy" id="2161675"/>
    <lineage>
        <taxon>Bacteria</taxon>
        <taxon>Bacillati</taxon>
        <taxon>Actinomycetota</taxon>
        <taxon>Actinomycetes</taxon>
        <taxon>Mycobacteriales</taxon>
        <taxon>Nocardiaceae</taxon>
        <taxon>Rhodococcus</taxon>
    </lineage>
</organism>
<dbReference type="RefSeq" id="WP_345345295.1">
    <property type="nucleotide sequence ID" value="NZ_BAABFB010000041.1"/>
</dbReference>